<name>A0A9P5ADM5_9HYPO</name>
<protein>
    <recommendedName>
        <fullName evidence="5">Extracellular membrane protein CFEM domain-containing protein</fullName>
    </recommendedName>
</protein>
<feature type="region of interest" description="Disordered" evidence="1">
    <location>
        <begin position="182"/>
        <end position="218"/>
    </location>
</feature>
<comment type="caution">
    <text evidence="3">The sequence shown here is derived from an EMBL/GenBank/DDBJ whole genome shotgun (WGS) entry which is preliminary data.</text>
</comment>
<gene>
    <name evidence="3" type="ORF">FBEOM_9256</name>
</gene>
<feature type="compositionally biased region" description="Low complexity" evidence="1">
    <location>
        <begin position="182"/>
        <end position="209"/>
    </location>
</feature>
<dbReference type="AlphaFoldDB" id="A0A9P5ADM5"/>
<keyword evidence="4" id="KW-1185">Reference proteome</keyword>
<proteinExistence type="predicted"/>
<sequence>MMFPNFAAGLVAALSISGVNAGLCRPSTRTSAVVSSGSTTAQSVSETSATATVASTTSVETGSGTTTTVGSETSAVSDTSSAETSFATTTVELTTSGIDITTDLITFITLTADTTTSELATTSAFVPADLFPCSVSSDCAAYVQLCDAVRCGCINRNCEQLTDTTTVAEATTTAAIDEPTTTAAADETTTAAVEEPTTTAAVEEPATTTGPGELEPVTTLPPLVRRAVATHLPQGELACIADKDCDKKTDIDGYSCETFDCVCVENCCVANMPGL</sequence>
<reference evidence="3" key="2">
    <citation type="submission" date="2020-02" db="EMBL/GenBank/DDBJ databases">
        <title>Identification and distribution of gene clusters putatively required for synthesis of sphingolipid metabolism inhibitors in phylogenetically diverse species of the filamentous fungus Fusarium.</title>
        <authorList>
            <person name="Kim H.-S."/>
            <person name="Busman M."/>
            <person name="Brown D.W."/>
            <person name="Divon H."/>
            <person name="Uhlig S."/>
            <person name="Proctor R.H."/>
        </authorList>
    </citation>
    <scope>NUCLEOTIDE SEQUENCE</scope>
    <source>
        <strain evidence="3">NRRL 25174</strain>
    </source>
</reference>
<evidence type="ECO:0000313" key="4">
    <source>
        <dbReference type="Proteomes" id="UP000730481"/>
    </source>
</evidence>
<evidence type="ECO:0000256" key="2">
    <source>
        <dbReference type="SAM" id="SignalP"/>
    </source>
</evidence>
<dbReference type="OrthoDB" id="5105982at2759"/>
<keyword evidence="2" id="KW-0732">Signal</keyword>
<reference evidence="3" key="1">
    <citation type="journal article" date="2017" name="Mycologia">
        <title>Fusarium algeriense, sp. nov., a novel toxigenic crown rot pathogen of durum wheat from Algeria is nested in the Fusarium burgessii species complex.</title>
        <authorList>
            <person name="Laraba I."/>
            <person name="Keddad A."/>
            <person name="Boureghda H."/>
            <person name="Abdallah N."/>
            <person name="Vaughan M.M."/>
            <person name="Proctor R.H."/>
            <person name="Busman M."/>
            <person name="O'Donnell K."/>
        </authorList>
    </citation>
    <scope>NUCLEOTIDE SEQUENCE</scope>
    <source>
        <strain evidence="3">NRRL 25174</strain>
    </source>
</reference>
<evidence type="ECO:0008006" key="5">
    <source>
        <dbReference type="Google" id="ProtNLM"/>
    </source>
</evidence>
<evidence type="ECO:0000256" key="1">
    <source>
        <dbReference type="SAM" id="MobiDB-lite"/>
    </source>
</evidence>
<organism evidence="3 4">
    <name type="scientific">Fusarium beomiforme</name>
    <dbReference type="NCBI Taxonomy" id="44412"/>
    <lineage>
        <taxon>Eukaryota</taxon>
        <taxon>Fungi</taxon>
        <taxon>Dikarya</taxon>
        <taxon>Ascomycota</taxon>
        <taxon>Pezizomycotina</taxon>
        <taxon>Sordariomycetes</taxon>
        <taxon>Hypocreomycetidae</taxon>
        <taxon>Hypocreales</taxon>
        <taxon>Nectriaceae</taxon>
        <taxon>Fusarium</taxon>
        <taxon>Fusarium burgessii species complex</taxon>
    </lineage>
</organism>
<dbReference type="Proteomes" id="UP000730481">
    <property type="component" value="Unassembled WGS sequence"/>
</dbReference>
<feature type="region of interest" description="Disordered" evidence="1">
    <location>
        <begin position="55"/>
        <end position="76"/>
    </location>
</feature>
<feature type="chain" id="PRO_5040364483" description="Extracellular membrane protein CFEM domain-containing protein" evidence="2">
    <location>
        <begin position="22"/>
        <end position="275"/>
    </location>
</feature>
<accession>A0A9P5ADM5</accession>
<feature type="signal peptide" evidence="2">
    <location>
        <begin position="1"/>
        <end position="21"/>
    </location>
</feature>
<dbReference type="EMBL" id="PVQB02000465">
    <property type="protein sequence ID" value="KAF4336876.1"/>
    <property type="molecule type" value="Genomic_DNA"/>
</dbReference>
<evidence type="ECO:0000313" key="3">
    <source>
        <dbReference type="EMBL" id="KAF4336876.1"/>
    </source>
</evidence>